<organism evidence="1 2">
    <name type="scientific">Lachnellula hyalina</name>
    <dbReference type="NCBI Taxonomy" id="1316788"/>
    <lineage>
        <taxon>Eukaryota</taxon>
        <taxon>Fungi</taxon>
        <taxon>Dikarya</taxon>
        <taxon>Ascomycota</taxon>
        <taxon>Pezizomycotina</taxon>
        <taxon>Leotiomycetes</taxon>
        <taxon>Helotiales</taxon>
        <taxon>Lachnaceae</taxon>
        <taxon>Lachnellula</taxon>
    </lineage>
</organism>
<comment type="caution">
    <text evidence="1">The sequence shown here is derived from an EMBL/GenBank/DDBJ whole genome shotgun (WGS) entry which is preliminary data.</text>
</comment>
<dbReference type="AlphaFoldDB" id="A0A8H8TVA2"/>
<dbReference type="EMBL" id="QGMH01000201">
    <property type="protein sequence ID" value="TVY23142.1"/>
    <property type="molecule type" value="Genomic_DNA"/>
</dbReference>
<name>A0A8H8TVA2_9HELO</name>
<proteinExistence type="predicted"/>
<gene>
    <name evidence="1" type="ORF">LHYA1_G007879</name>
</gene>
<keyword evidence="2" id="KW-1185">Reference proteome</keyword>
<dbReference type="GeneID" id="41988077"/>
<dbReference type="OrthoDB" id="3564408at2759"/>
<accession>A0A8H8TVA2</accession>
<dbReference type="Proteomes" id="UP000431533">
    <property type="component" value="Unassembled WGS sequence"/>
</dbReference>
<reference evidence="1 2" key="1">
    <citation type="submission" date="2018-05" db="EMBL/GenBank/DDBJ databases">
        <title>Genome sequencing and assembly of the regulated plant pathogen Lachnellula willkommii and related sister species for the development of diagnostic species identification markers.</title>
        <authorList>
            <person name="Giroux E."/>
            <person name="Bilodeau G."/>
        </authorList>
    </citation>
    <scope>NUCLEOTIDE SEQUENCE [LARGE SCALE GENOMIC DNA]</scope>
    <source>
        <strain evidence="1 2">CBS 185.66</strain>
    </source>
</reference>
<evidence type="ECO:0000313" key="2">
    <source>
        <dbReference type="Proteomes" id="UP000431533"/>
    </source>
</evidence>
<dbReference type="RefSeq" id="XP_031001930.1">
    <property type="nucleotide sequence ID" value="XM_031152804.1"/>
</dbReference>
<sequence length="110" mass="12393">MAVQTAPWRNYRYPVTATEPSVNNQTDLDDTMNTLKRSETDMQPGAFGGVFKSTANEPITYERDATSVPPDVPKNTRILAIYTLTQDDALPRGSGWMLSDFLAFYHLFQN</sequence>
<evidence type="ECO:0000313" key="1">
    <source>
        <dbReference type="EMBL" id="TVY23142.1"/>
    </source>
</evidence>
<protein>
    <submittedName>
        <fullName evidence="1">Uncharacterized protein</fullName>
    </submittedName>
</protein>